<organism evidence="1 2">
    <name type="scientific">Mycobacterium shigaense</name>
    <dbReference type="NCBI Taxonomy" id="722731"/>
    <lineage>
        <taxon>Bacteria</taxon>
        <taxon>Bacillati</taxon>
        <taxon>Actinomycetota</taxon>
        <taxon>Actinomycetes</taxon>
        <taxon>Mycobacteriales</taxon>
        <taxon>Mycobacteriaceae</taxon>
        <taxon>Mycobacterium</taxon>
        <taxon>Mycobacterium simiae complex</taxon>
    </lineage>
</organism>
<dbReference type="EMBL" id="AP018164">
    <property type="protein sequence ID" value="BAX90445.1"/>
    <property type="molecule type" value="Genomic_DNA"/>
</dbReference>
<sequence length="85" mass="9181">MTMRMPQTEDVLDIIKLGVVSVAETRTPEMTTDLEIEDLGLNSVQTLELLACIEEIAGVSLPREALMTVETIADLAAVVSSTMSE</sequence>
<accession>A0A1Z4EBX3</accession>
<dbReference type="InterPro" id="IPR036736">
    <property type="entry name" value="ACP-like_sf"/>
</dbReference>
<dbReference type="PROSITE" id="PS00012">
    <property type="entry name" value="PHOSPHOPANTETHEINE"/>
    <property type="match status" value="1"/>
</dbReference>
<gene>
    <name evidence="1" type="primary">acpP</name>
    <name evidence="1" type="ORF">MSG_00279</name>
</gene>
<keyword evidence="2" id="KW-1185">Reference proteome</keyword>
<dbReference type="KEGG" id="mshg:MSG_00279"/>
<dbReference type="RefSeq" id="WP_142404440.1">
    <property type="nucleotide sequence ID" value="NZ_CP157314.1"/>
</dbReference>
<evidence type="ECO:0000313" key="1">
    <source>
        <dbReference type="EMBL" id="BAX90445.1"/>
    </source>
</evidence>
<protein>
    <submittedName>
        <fullName evidence="1">Acyl carrier protein</fullName>
    </submittedName>
</protein>
<dbReference type="Proteomes" id="UP000217736">
    <property type="component" value="Chromosome"/>
</dbReference>
<dbReference type="AlphaFoldDB" id="A0A1Z4EBX3"/>
<dbReference type="Gene3D" id="1.10.1200.10">
    <property type="entry name" value="ACP-like"/>
    <property type="match status" value="1"/>
</dbReference>
<dbReference type="PROSITE" id="PS50075">
    <property type="entry name" value="CARRIER"/>
    <property type="match status" value="1"/>
</dbReference>
<dbReference type="Pfam" id="PF00550">
    <property type="entry name" value="PP-binding"/>
    <property type="match status" value="1"/>
</dbReference>
<evidence type="ECO:0000313" key="2">
    <source>
        <dbReference type="Proteomes" id="UP000217736"/>
    </source>
</evidence>
<dbReference type="SUPFAM" id="SSF47336">
    <property type="entry name" value="ACP-like"/>
    <property type="match status" value="1"/>
</dbReference>
<dbReference type="OrthoDB" id="156693at2"/>
<dbReference type="InterPro" id="IPR006162">
    <property type="entry name" value="Ppantetheine_attach_site"/>
</dbReference>
<name>A0A1Z4EBX3_9MYCO</name>
<reference evidence="2" key="1">
    <citation type="submission" date="2017-06" db="EMBL/GenBank/DDBJ databases">
        <title>Complete Genome Sequence of Mycobacterium shigaense.</title>
        <authorList>
            <person name="Fukano H."/>
            <person name="Yoshida M."/>
            <person name="Kazumi Y."/>
            <person name="Ogura Y."/>
            <person name="Mitarai S."/>
            <person name="Hayashi T."/>
            <person name="Hoshino Y."/>
        </authorList>
    </citation>
    <scope>NUCLEOTIDE SEQUENCE [LARGE SCALE GENOMIC DNA]</scope>
    <source>
        <strain evidence="2">UN-152</strain>
    </source>
</reference>
<dbReference type="InterPro" id="IPR009081">
    <property type="entry name" value="PP-bd_ACP"/>
</dbReference>
<proteinExistence type="predicted"/>